<feature type="compositionally biased region" description="Low complexity" evidence="1">
    <location>
        <begin position="53"/>
        <end position="67"/>
    </location>
</feature>
<evidence type="ECO:0000313" key="3">
    <source>
        <dbReference type="Proteomes" id="UP000005801"/>
    </source>
</evidence>
<comment type="caution">
    <text evidence="2">The sequence shown here is derived from an EMBL/GenBank/DDBJ whole genome shotgun (WGS) entry which is preliminary data.</text>
</comment>
<evidence type="ECO:0000313" key="2">
    <source>
        <dbReference type="EMBL" id="EDM74802.1"/>
    </source>
</evidence>
<dbReference type="Proteomes" id="UP000005801">
    <property type="component" value="Unassembled WGS sequence"/>
</dbReference>
<feature type="region of interest" description="Disordered" evidence="1">
    <location>
        <begin position="159"/>
        <end position="214"/>
    </location>
</feature>
<protein>
    <submittedName>
        <fullName evidence="2">Uncharacterized protein</fullName>
    </submittedName>
</protein>
<evidence type="ECO:0000256" key="1">
    <source>
        <dbReference type="SAM" id="MobiDB-lite"/>
    </source>
</evidence>
<feature type="compositionally biased region" description="Low complexity" evidence="1">
    <location>
        <begin position="177"/>
        <end position="194"/>
    </location>
</feature>
<keyword evidence="3" id="KW-1185">Reference proteome</keyword>
<name>A6GH24_9BACT</name>
<proteinExistence type="predicted"/>
<feature type="compositionally biased region" description="Acidic residues" evidence="1">
    <location>
        <begin position="195"/>
        <end position="205"/>
    </location>
</feature>
<feature type="region of interest" description="Disordered" evidence="1">
    <location>
        <begin position="34"/>
        <end position="81"/>
    </location>
</feature>
<dbReference type="AlphaFoldDB" id="A6GH24"/>
<dbReference type="STRING" id="391625.PPSIR1_14230"/>
<sequence length="214" mass="22243">MSAPRRIGVALAAALLGTGCLGVPDFILAQTGDESSLDTEGLDAGSESWSEDGATSGWSESGSTESGPFDEGFETARETDFSTSFDEGFETDFETALDTGFETSFESGFETSLDTAPETGWGETGTECDLELEECLSLAQSEADTQECFLMYDECLGGLVDTGTDTETDSVDTGWAESSSEDGTSGEETGVMDTGSEDTGSEDTGTDTSTDTTG</sequence>
<reference evidence="2 3" key="1">
    <citation type="submission" date="2007-06" db="EMBL/GenBank/DDBJ databases">
        <authorList>
            <person name="Shimkets L."/>
            <person name="Ferriera S."/>
            <person name="Johnson J."/>
            <person name="Kravitz S."/>
            <person name="Beeson K."/>
            <person name="Sutton G."/>
            <person name="Rogers Y.-H."/>
            <person name="Friedman R."/>
            <person name="Frazier M."/>
            <person name="Venter J.C."/>
        </authorList>
    </citation>
    <scope>NUCLEOTIDE SEQUENCE [LARGE SCALE GENOMIC DNA]</scope>
    <source>
        <strain evidence="2 3">SIR-1</strain>
    </source>
</reference>
<gene>
    <name evidence="2" type="ORF">PPSIR1_14230</name>
</gene>
<dbReference type="PROSITE" id="PS51257">
    <property type="entry name" value="PROKAR_LIPOPROTEIN"/>
    <property type="match status" value="1"/>
</dbReference>
<accession>A6GH24</accession>
<dbReference type="RefSeq" id="WP_006976012.1">
    <property type="nucleotide sequence ID" value="NZ_ABCS01000114.1"/>
</dbReference>
<dbReference type="EMBL" id="ABCS01000114">
    <property type="protein sequence ID" value="EDM74802.1"/>
    <property type="molecule type" value="Genomic_DNA"/>
</dbReference>
<organism evidence="2 3">
    <name type="scientific">Plesiocystis pacifica SIR-1</name>
    <dbReference type="NCBI Taxonomy" id="391625"/>
    <lineage>
        <taxon>Bacteria</taxon>
        <taxon>Pseudomonadati</taxon>
        <taxon>Myxococcota</taxon>
        <taxon>Polyangia</taxon>
        <taxon>Nannocystales</taxon>
        <taxon>Nannocystaceae</taxon>
        <taxon>Plesiocystis</taxon>
    </lineage>
</organism>